<sequence length="120" mass="13144">MVHPPVCAPEEAKDFNPSFSGIQSGRLRNPHTLSEGVPLSRPVSHIHSVRRQVNVRVMRDVFVPRKGMKVARSHFSLHKSAGAHYCVKSVTACCSSAAGSAFSDSHKQQSYSTLQKQLSC</sequence>
<feature type="region of interest" description="Disordered" evidence="1">
    <location>
        <begin position="18"/>
        <end position="39"/>
    </location>
</feature>
<gene>
    <name evidence="2" type="ORF">ATANTOWER_016155</name>
</gene>
<evidence type="ECO:0000313" key="3">
    <source>
        <dbReference type="Proteomes" id="UP001345963"/>
    </source>
</evidence>
<evidence type="ECO:0000313" key="2">
    <source>
        <dbReference type="EMBL" id="MED6255869.1"/>
    </source>
</evidence>
<name>A0ABU7C1Y7_9TELE</name>
<organism evidence="2 3">
    <name type="scientific">Ataeniobius toweri</name>
    <dbReference type="NCBI Taxonomy" id="208326"/>
    <lineage>
        <taxon>Eukaryota</taxon>
        <taxon>Metazoa</taxon>
        <taxon>Chordata</taxon>
        <taxon>Craniata</taxon>
        <taxon>Vertebrata</taxon>
        <taxon>Euteleostomi</taxon>
        <taxon>Actinopterygii</taxon>
        <taxon>Neopterygii</taxon>
        <taxon>Teleostei</taxon>
        <taxon>Neoteleostei</taxon>
        <taxon>Acanthomorphata</taxon>
        <taxon>Ovalentaria</taxon>
        <taxon>Atherinomorphae</taxon>
        <taxon>Cyprinodontiformes</taxon>
        <taxon>Goodeidae</taxon>
        <taxon>Ataeniobius</taxon>
    </lineage>
</organism>
<proteinExistence type="predicted"/>
<dbReference type="EMBL" id="JAHUTI010072188">
    <property type="protein sequence ID" value="MED6255869.1"/>
    <property type="molecule type" value="Genomic_DNA"/>
</dbReference>
<protein>
    <submittedName>
        <fullName evidence="2">Uncharacterized protein</fullName>
    </submittedName>
</protein>
<accession>A0ABU7C1Y7</accession>
<keyword evidence="3" id="KW-1185">Reference proteome</keyword>
<evidence type="ECO:0000256" key="1">
    <source>
        <dbReference type="SAM" id="MobiDB-lite"/>
    </source>
</evidence>
<reference evidence="2 3" key="1">
    <citation type="submission" date="2021-07" db="EMBL/GenBank/DDBJ databases">
        <authorList>
            <person name="Palmer J.M."/>
        </authorList>
    </citation>
    <scope>NUCLEOTIDE SEQUENCE [LARGE SCALE GENOMIC DNA]</scope>
    <source>
        <strain evidence="2 3">AT_MEX2019</strain>
        <tissue evidence="2">Muscle</tissue>
    </source>
</reference>
<comment type="caution">
    <text evidence="2">The sequence shown here is derived from an EMBL/GenBank/DDBJ whole genome shotgun (WGS) entry which is preliminary data.</text>
</comment>
<dbReference type="Proteomes" id="UP001345963">
    <property type="component" value="Unassembled WGS sequence"/>
</dbReference>